<evidence type="ECO:0000313" key="3">
    <source>
        <dbReference type="EMBL" id="OKL36834.1"/>
    </source>
</evidence>
<evidence type="ECO:0000313" key="4">
    <source>
        <dbReference type="Proteomes" id="UP000186524"/>
    </source>
</evidence>
<dbReference type="InterPro" id="IPR006343">
    <property type="entry name" value="DnaB/C_C"/>
</dbReference>
<gene>
    <name evidence="3" type="ORF">BLL40_08900</name>
</gene>
<dbReference type="SUPFAM" id="SSF158499">
    <property type="entry name" value="DnaD domain-like"/>
    <property type="match status" value="1"/>
</dbReference>
<evidence type="ECO:0000256" key="1">
    <source>
        <dbReference type="ARBA" id="ARBA00093462"/>
    </source>
</evidence>
<dbReference type="OrthoDB" id="3199595at2"/>
<dbReference type="PANTHER" id="PTHR37293">
    <property type="entry name" value="PHAGE REPLICATION PROTEIN-RELATED"/>
    <property type="match status" value="1"/>
</dbReference>
<comment type="similarity">
    <text evidence="1">Belongs to the DnaB/DnaD family.</text>
</comment>
<dbReference type="PANTHER" id="PTHR37293:SF5">
    <property type="entry name" value="DNA REPLICATION PROTEIN"/>
    <property type="match status" value="1"/>
</dbReference>
<dbReference type="Pfam" id="PF07261">
    <property type="entry name" value="DnaB_2"/>
    <property type="match status" value="1"/>
</dbReference>
<dbReference type="EMBL" id="MRWQ01000006">
    <property type="protein sequence ID" value="OKL36834.1"/>
    <property type="molecule type" value="Genomic_DNA"/>
</dbReference>
<comment type="caution">
    <text evidence="3">The sequence shown here is derived from an EMBL/GenBank/DDBJ whole genome shotgun (WGS) entry which is preliminary data.</text>
</comment>
<dbReference type="InterPro" id="IPR053162">
    <property type="entry name" value="DnaD"/>
</dbReference>
<dbReference type="NCBIfam" id="TIGR01446">
    <property type="entry name" value="DnaD_dom"/>
    <property type="match status" value="1"/>
</dbReference>
<dbReference type="STRING" id="1714354.BLL40_08900"/>
<dbReference type="RefSeq" id="WP_073711557.1">
    <property type="nucleotide sequence ID" value="NZ_MRWQ01000006.1"/>
</dbReference>
<dbReference type="Gene3D" id="1.10.10.630">
    <property type="entry name" value="DnaD domain-like"/>
    <property type="match status" value="1"/>
</dbReference>
<dbReference type="AlphaFoldDB" id="A0A1Q5P3L2"/>
<feature type="domain" description="DnaB/C C-terminal" evidence="2">
    <location>
        <begin position="172"/>
        <end position="239"/>
    </location>
</feature>
<protein>
    <recommendedName>
        <fullName evidence="2">DnaB/C C-terminal domain-containing protein</fullName>
    </recommendedName>
</protein>
<name>A0A1Q5P3L2_9BACI</name>
<organism evidence="3 4">
    <name type="scientific">Domibacillus mangrovi</name>
    <dbReference type="NCBI Taxonomy" id="1714354"/>
    <lineage>
        <taxon>Bacteria</taxon>
        <taxon>Bacillati</taxon>
        <taxon>Bacillota</taxon>
        <taxon>Bacilli</taxon>
        <taxon>Bacillales</taxon>
        <taxon>Bacillaceae</taxon>
        <taxon>Domibacillus</taxon>
    </lineage>
</organism>
<proteinExistence type="inferred from homology"/>
<evidence type="ECO:0000259" key="2">
    <source>
        <dbReference type="Pfam" id="PF07261"/>
    </source>
</evidence>
<reference evidence="3 4" key="1">
    <citation type="submission" date="2016-12" db="EMBL/GenBank/DDBJ databases">
        <title>Domibacillus sp. SAOS 44 whole genome sequencing.</title>
        <authorList>
            <person name="Verma A."/>
            <person name="Krishnamurthi S."/>
        </authorList>
    </citation>
    <scope>NUCLEOTIDE SEQUENCE [LARGE SCALE GENOMIC DNA]</scope>
    <source>
        <strain evidence="3 4">SAOS 44</strain>
    </source>
</reference>
<keyword evidence="4" id="KW-1185">Reference proteome</keyword>
<accession>A0A1Q5P3L2</accession>
<sequence>MAKFRMVHTAFWDDSKVNEKMTPEDRYFFLYLLTNGNTTEVGIYQITKEQMACETGYSIESIHSLLQRFTEHYKLIKYSEETCEMAIRNWGRYHFNEGGKLIMDCIQSELKLVKELSLIQFVAERIKKPEIKKMYTLYYDSLYDAPMVQGQGQGQEQNRASRLYFQYKNVSSFYQNNFGVESPFITDKLTHAVNEFGEIIVMEAMKKTLSGNKRNWNYVNGILKKWRDHKVKTLDDIKALDIEIENSRSQSSGHRRSIRIENPPAWFGKHETAEQSNEIDADFEREKQELLALLKKREQKINKYG</sequence>
<dbReference type="InterPro" id="IPR034829">
    <property type="entry name" value="DnaD-like_sf"/>
</dbReference>
<dbReference type="Proteomes" id="UP000186524">
    <property type="component" value="Unassembled WGS sequence"/>
</dbReference>